<gene>
    <name evidence="1" type="ORF">CYG68_11305</name>
</gene>
<dbReference type="Proteomes" id="UP000650477">
    <property type="component" value="Unassembled WGS sequence"/>
</dbReference>
<proteinExistence type="predicted"/>
<name>A0A8I0Q141_MORMO</name>
<reference evidence="1" key="1">
    <citation type="submission" date="2017-12" db="EMBL/GenBank/DDBJ databases">
        <title>Genome sequencing and analysis.</title>
        <authorList>
            <person name="Huang Y.-T."/>
        </authorList>
    </citation>
    <scope>NUCLEOTIDE SEQUENCE</scope>
    <source>
        <strain evidence="1">VGH116</strain>
    </source>
</reference>
<dbReference type="RefSeq" id="WP_193829867.1">
    <property type="nucleotide sequence ID" value="NZ_PKLF01000009.1"/>
</dbReference>
<dbReference type="AlphaFoldDB" id="A0A8I0Q141"/>
<accession>A0A8I0Q141</accession>
<protein>
    <submittedName>
        <fullName evidence="1">Uncharacterized protein</fullName>
    </submittedName>
</protein>
<evidence type="ECO:0000313" key="1">
    <source>
        <dbReference type="EMBL" id="MBE8612989.1"/>
    </source>
</evidence>
<evidence type="ECO:0000313" key="2">
    <source>
        <dbReference type="Proteomes" id="UP000650477"/>
    </source>
</evidence>
<organism evidence="1 2">
    <name type="scientific">Morganella morganii</name>
    <name type="common">Proteus morganii</name>
    <dbReference type="NCBI Taxonomy" id="582"/>
    <lineage>
        <taxon>Bacteria</taxon>
        <taxon>Pseudomonadati</taxon>
        <taxon>Pseudomonadota</taxon>
        <taxon>Gammaproteobacteria</taxon>
        <taxon>Enterobacterales</taxon>
        <taxon>Morganellaceae</taxon>
        <taxon>Morganella</taxon>
    </lineage>
</organism>
<dbReference type="EMBL" id="PKLF01000009">
    <property type="protein sequence ID" value="MBE8612989.1"/>
    <property type="molecule type" value="Genomic_DNA"/>
</dbReference>
<comment type="caution">
    <text evidence="1">The sequence shown here is derived from an EMBL/GenBank/DDBJ whole genome shotgun (WGS) entry which is preliminary data.</text>
</comment>
<sequence length="118" mass="13951">MSVLLPENKPFSFLSLIMQRLYHFYDRIPFISSGIPDELPWIINRTSRRAYRATVVKVNPRQFRIRITVRLGAYSKEYRFYSLMTSLDSRTFRSANAAYRAGMAMALQLAQVRYAWCR</sequence>